<reference evidence="3 4" key="1">
    <citation type="submission" date="2019-03" db="EMBL/GenBank/DDBJ databases">
        <title>New insights into Acidothiobacillus thiooxidans sulfur metabolism through coupled gene expression, solution geochemistry, microscopy and spectroscopy analyses.</title>
        <authorList>
            <person name="Camacho D."/>
            <person name="Frazao R."/>
            <person name="Fouillen A."/>
            <person name="Nanci A."/>
            <person name="Lang B.F."/>
            <person name="Apte S.C."/>
            <person name="Baron C."/>
            <person name="Warren L.A."/>
        </authorList>
    </citation>
    <scope>NUCLEOTIDE SEQUENCE [LARGE SCALE GENOMIC DNA]</scope>
    <source>
        <strain evidence="3 4">ATCC 19377</strain>
    </source>
</reference>
<sequence length="411" mass="46013">MDSFYDWQQWRRVRDIVDAEADLLQQLPENCKDVNNALKELGLPGSDALLNNPLDVGMPEQKESTLGAQGSLRVYVDSEIEPALSLQRFYEFLRPKLEYQGIQFVSRRAGADLQWDPYGGWTYAPPSQNDLPFVSTFHGAMGWFAPWDWEYSDPQTALKYQAYALQQYALWKDWGDRVSAFIVPSFFAGRELCETLGVNADRIAVVHHGVDARLYCPEGPREESVGLLHVVAHWRVKKNIERIIEAYQASGVKLPLTVIAHAWDPKALPAGVRHVQGALPAAKVAEYYRGAQALVFATLSETFGLPALEAMASGCPVIVGRGTATEELFGSASIVVDPFSVPEIAQAMQKMANPATAADFRQRGLLRARSFSWERTAAAHYRVFQKAIWEHQLQHARSGGVHAWFKRIIGR</sequence>
<dbReference type="EMBL" id="SZUV01000005">
    <property type="protein sequence ID" value="TQN49403.1"/>
    <property type="molecule type" value="Genomic_DNA"/>
</dbReference>
<protein>
    <submittedName>
        <fullName evidence="3">D-inositol 3-phosphate glycosyltransferase</fullName>
        <ecNumber evidence="3">2.4.1.250</ecNumber>
    </submittedName>
</protein>
<evidence type="ECO:0000256" key="1">
    <source>
        <dbReference type="ARBA" id="ARBA00022679"/>
    </source>
</evidence>
<dbReference type="Pfam" id="PF13439">
    <property type="entry name" value="Glyco_transf_4"/>
    <property type="match status" value="1"/>
</dbReference>
<dbReference type="CDD" id="cd03809">
    <property type="entry name" value="GT4_MtfB-like"/>
    <property type="match status" value="1"/>
</dbReference>
<evidence type="ECO:0000313" key="3">
    <source>
        <dbReference type="EMBL" id="TQN49403.1"/>
    </source>
</evidence>
<dbReference type="GO" id="GO:0009103">
    <property type="term" value="P:lipopolysaccharide biosynthetic process"/>
    <property type="evidence" value="ECO:0007669"/>
    <property type="project" value="TreeGrafter"/>
</dbReference>
<keyword evidence="3" id="KW-0328">Glycosyltransferase</keyword>
<dbReference type="SUPFAM" id="SSF53756">
    <property type="entry name" value="UDP-Glycosyltransferase/glycogen phosphorylase"/>
    <property type="match status" value="1"/>
</dbReference>
<keyword evidence="1 3" id="KW-0808">Transferase</keyword>
<proteinExistence type="predicted"/>
<dbReference type="EC" id="2.4.1.250" evidence="3"/>
<gene>
    <name evidence="3" type="primary">mshA_4</name>
    <name evidence="3" type="ORF">DLNHIDIE_03255</name>
</gene>
<evidence type="ECO:0000259" key="2">
    <source>
        <dbReference type="Pfam" id="PF13439"/>
    </source>
</evidence>
<dbReference type="PANTHER" id="PTHR46401:SF2">
    <property type="entry name" value="GLYCOSYLTRANSFERASE WBBK-RELATED"/>
    <property type="match status" value="1"/>
</dbReference>
<evidence type="ECO:0000313" key="4">
    <source>
        <dbReference type="Proteomes" id="UP000315403"/>
    </source>
</evidence>
<organism evidence="3 4">
    <name type="scientific">Acidithiobacillus thiooxidans ATCC 19377</name>
    <dbReference type="NCBI Taxonomy" id="637390"/>
    <lineage>
        <taxon>Bacteria</taxon>
        <taxon>Pseudomonadati</taxon>
        <taxon>Pseudomonadota</taxon>
        <taxon>Acidithiobacillia</taxon>
        <taxon>Acidithiobacillales</taxon>
        <taxon>Acidithiobacillaceae</taxon>
        <taxon>Acidithiobacillus</taxon>
    </lineage>
</organism>
<dbReference type="InterPro" id="IPR028098">
    <property type="entry name" value="Glyco_trans_4-like_N"/>
</dbReference>
<comment type="caution">
    <text evidence="3">The sequence shown here is derived from an EMBL/GenBank/DDBJ whole genome shotgun (WGS) entry which is preliminary data.</text>
</comment>
<dbReference type="RefSeq" id="WP_142089976.1">
    <property type="nucleotide sequence ID" value="NZ_SZUV01000005.1"/>
</dbReference>
<dbReference type="GO" id="GO:0102710">
    <property type="term" value="F:D-inositol-3-phosphate glycosyltransferase activity"/>
    <property type="evidence" value="ECO:0007669"/>
    <property type="project" value="UniProtKB-EC"/>
</dbReference>
<dbReference type="AlphaFoldDB" id="A0A543PZ94"/>
<feature type="domain" description="Glycosyltransferase subfamily 4-like N-terminal" evidence="2">
    <location>
        <begin position="125"/>
        <end position="212"/>
    </location>
</feature>
<accession>A0A543PZ94</accession>
<dbReference type="Gene3D" id="3.40.50.2000">
    <property type="entry name" value="Glycogen Phosphorylase B"/>
    <property type="match status" value="2"/>
</dbReference>
<dbReference type="PANTHER" id="PTHR46401">
    <property type="entry name" value="GLYCOSYLTRANSFERASE WBBK-RELATED"/>
    <property type="match status" value="1"/>
</dbReference>
<dbReference type="Pfam" id="PF13692">
    <property type="entry name" value="Glyco_trans_1_4"/>
    <property type="match status" value="1"/>
</dbReference>
<name>A0A543PZ94_ACITH</name>
<dbReference type="Proteomes" id="UP000315403">
    <property type="component" value="Unassembled WGS sequence"/>
</dbReference>